<dbReference type="EMBL" id="JAVFKD010000014">
    <property type="protein sequence ID" value="KAK5990542.1"/>
    <property type="molecule type" value="Genomic_DNA"/>
</dbReference>
<evidence type="ECO:0000313" key="5">
    <source>
        <dbReference type="EMBL" id="KAK5990542.1"/>
    </source>
</evidence>
<sequence>MSKELYGFVPSADGGAEVVLPAAEILVPITRSHVFTSLLLVVVFVVLYGVRLNWVLTHTPKAAAEWAVEPIKAEHVRETYERIRREGRDLWEDKFPPRLERRYIVVGGSGEVCWRADDFGSLGQGHPPEAIRNLDARPPFREEFTQGPAAKVQFVQTDVTSEAATLAAYMTPWPDAISRLPLTVFHTAAVIRPYERLPMFYHRSSRVNVAGTAHSLAAARRAGATVFVFTSSVNAGWRAVRWLQFVPWARDAYPRNFVQVITERDFFEPMWDTGEFPTTYARSKAEAERLVCGASDGGMRTGVIRPGCAIYGGQDANLIARMLGMGTVPTWMASVVQNWVHVRNVTLAHMKFEEALLGEHADKVAARPYMVTDKGPALRHSDSYTMINAVSKKSIQIINVPPVLLLLFGFALEGYCVALMKLPC</sequence>
<reference evidence="5 6" key="1">
    <citation type="submission" date="2024-01" db="EMBL/GenBank/DDBJ databases">
        <title>Complete genome of Cladobotryum mycophilum ATHUM6906.</title>
        <authorList>
            <person name="Christinaki A.C."/>
            <person name="Myridakis A.I."/>
            <person name="Kouvelis V.N."/>
        </authorList>
    </citation>
    <scope>NUCLEOTIDE SEQUENCE [LARGE SCALE GENOMIC DNA]</scope>
    <source>
        <strain evidence="5 6">ATHUM6906</strain>
    </source>
</reference>
<evidence type="ECO:0000256" key="1">
    <source>
        <dbReference type="ARBA" id="ARBA00023002"/>
    </source>
</evidence>
<name>A0ABR0SFD1_9HYPO</name>
<feature type="transmembrane region" description="Helical" evidence="3">
    <location>
        <begin position="34"/>
        <end position="54"/>
    </location>
</feature>
<evidence type="ECO:0000313" key="6">
    <source>
        <dbReference type="Proteomes" id="UP001338125"/>
    </source>
</evidence>
<dbReference type="InterPro" id="IPR013120">
    <property type="entry name" value="FAR_NAD-bd"/>
</dbReference>
<protein>
    <recommendedName>
        <fullName evidence="4">Thioester reductase (TE) domain-containing protein</fullName>
    </recommendedName>
</protein>
<feature type="domain" description="Thioester reductase (TE)" evidence="4">
    <location>
        <begin position="147"/>
        <end position="310"/>
    </location>
</feature>
<gene>
    <name evidence="5" type="ORF">PT974_08811</name>
</gene>
<dbReference type="Gene3D" id="3.40.50.720">
    <property type="entry name" value="NAD(P)-binding Rossmann-like Domain"/>
    <property type="match status" value="1"/>
</dbReference>
<dbReference type="Proteomes" id="UP001338125">
    <property type="component" value="Unassembled WGS sequence"/>
</dbReference>
<evidence type="ECO:0000259" key="4">
    <source>
        <dbReference type="Pfam" id="PF07993"/>
    </source>
</evidence>
<evidence type="ECO:0000256" key="3">
    <source>
        <dbReference type="SAM" id="Phobius"/>
    </source>
</evidence>
<dbReference type="SUPFAM" id="SSF51735">
    <property type="entry name" value="NAD(P)-binding Rossmann-fold domains"/>
    <property type="match status" value="1"/>
</dbReference>
<keyword evidence="3" id="KW-0812">Transmembrane</keyword>
<dbReference type="PANTHER" id="PTHR10366:SF447">
    <property type="entry name" value="HYDROXYSTEROID DEHYDROGENASE_ISOMERASE FAMILY PROTEIN, PUTATIVE (AFU_ORTHOLOGUE AFUA_1G06450)-RELATED"/>
    <property type="match status" value="1"/>
</dbReference>
<dbReference type="PANTHER" id="PTHR10366">
    <property type="entry name" value="NAD DEPENDENT EPIMERASE/DEHYDRATASE"/>
    <property type="match status" value="1"/>
</dbReference>
<comment type="caution">
    <text evidence="5">The sequence shown here is derived from an EMBL/GenBank/DDBJ whole genome shotgun (WGS) entry which is preliminary data.</text>
</comment>
<keyword evidence="3" id="KW-1133">Transmembrane helix</keyword>
<proteinExistence type="inferred from homology"/>
<evidence type="ECO:0000256" key="2">
    <source>
        <dbReference type="ARBA" id="ARBA00023445"/>
    </source>
</evidence>
<accession>A0ABR0SFD1</accession>
<keyword evidence="1" id="KW-0560">Oxidoreductase</keyword>
<dbReference type="InterPro" id="IPR036291">
    <property type="entry name" value="NAD(P)-bd_dom_sf"/>
</dbReference>
<keyword evidence="6" id="KW-1185">Reference proteome</keyword>
<feature type="transmembrane region" description="Helical" evidence="3">
    <location>
        <begin position="403"/>
        <end position="422"/>
    </location>
</feature>
<dbReference type="Pfam" id="PF07993">
    <property type="entry name" value="NAD_binding_4"/>
    <property type="match status" value="1"/>
</dbReference>
<comment type="similarity">
    <text evidence="2">Belongs to the NAD(P)-dependent epimerase/dehydratase family. Dihydroflavonol-4-reductase subfamily.</text>
</comment>
<dbReference type="InterPro" id="IPR050425">
    <property type="entry name" value="NAD(P)_dehydrat-like"/>
</dbReference>
<organism evidence="5 6">
    <name type="scientific">Cladobotryum mycophilum</name>
    <dbReference type="NCBI Taxonomy" id="491253"/>
    <lineage>
        <taxon>Eukaryota</taxon>
        <taxon>Fungi</taxon>
        <taxon>Dikarya</taxon>
        <taxon>Ascomycota</taxon>
        <taxon>Pezizomycotina</taxon>
        <taxon>Sordariomycetes</taxon>
        <taxon>Hypocreomycetidae</taxon>
        <taxon>Hypocreales</taxon>
        <taxon>Hypocreaceae</taxon>
        <taxon>Cladobotryum</taxon>
    </lineage>
</organism>
<keyword evidence="3" id="KW-0472">Membrane</keyword>